<evidence type="ECO:0000313" key="1">
    <source>
        <dbReference type="EMBL" id="KAJ7524521.1"/>
    </source>
</evidence>
<evidence type="ECO:0000313" key="2">
    <source>
        <dbReference type="Proteomes" id="UP001162992"/>
    </source>
</evidence>
<gene>
    <name evidence="1" type="ORF">O6H91_17G009500</name>
</gene>
<dbReference type="EMBL" id="CM055108">
    <property type="protein sequence ID" value="KAJ7524521.1"/>
    <property type="molecule type" value="Genomic_DNA"/>
</dbReference>
<reference evidence="2" key="1">
    <citation type="journal article" date="2024" name="Proc. Natl. Acad. Sci. U.S.A.">
        <title>Extraordinary preservation of gene collinearity over three hundred million years revealed in homosporous lycophytes.</title>
        <authorList>
            <person name="Li C."/>
            <person name="Wickell D."/>
            <person name="Kuo L.Y."/>
            <person name="Chen X."/>
            <person name="Nie B."/>
            <person name="Liao X."/>
            <person name="Peng D."/>
            <person name="Ji J."/>
            <person name="Jenkins J."/>
            <person name="Williams M."/>
            <person name="Shu S."/>
            <person name="Plott C."/>
            <person name="Barry K."/>
            <person name="Rajasekar S."/>
            <person name="Grimwood J."/>
            <person name="Han X."/>
            <person name="Sun S."/>
            <person name="Hou Z."/>
            <person name="He W."/>
            <person name="Dai G."/>
            <person name="Sun C."/>
            <person name="Schmutz J."/>
            <person name="Leebens-Mack J.H."/>
            <person name="Li F.W."/>
            <person name="Wang L."/>
        </authorList>
    </citation>
    <scope>NUCLEOTIDE SEQUENCE [LARGE SCALE GENOMIC DNA]</scope>
    <source>
        <strain evidence="2">cv. PW_Plant_1</strain>
    </source>
</reference>
<name>A0ACC2B438_DIPCM</name>
<comment type="caution">
    <text evidence="1">The sequence shown here is derived from an EMBL/GenBank/DDBJ whole genome shotgun (WGS) entry which is preliminary data.</text>
</comment>
<keyword evidence="2" id="KW-1185">Reference proteome</keyword>
<proteinExistence type="predicted"/>
<accession>A0ACC2B438</accession>
<organism evidence="1 2">
    <name type="scientific">Diphasiastrum complanatum</name>
    <name type="common">Issler's clubmoss</name>
    <name type="synonym">Lycopodium complanatum</name>
    <dbReference type="NCBI Taxonomy" id="34168"/>
    <lineage>
        <taxon>Eukaryota</taxon>
        <taxon>Viridiplantae</taxon>
        <taxon>Streptophyta</taxon>
        <taxon>Embryophyta</taxon>
        <taxon>Tracheophyta</taxon>
        <taxon>Lycopodiopsida</taxon>
        <taxon>Lycopodiales</taxon>
        <taxon>Lycopodiaceae</taxon>
        <taxon>Lycopodioideae</taxon>
        <taxon>Diphasiastrum</taxon>
    </lineage>
</organism>
<dbReference type="Proteomes" id="UP001162992">
    <property type="component" value="Chromosome 17"/>
</dbReference>
<sequence length="161" mass="19012">MFKVDSSMDNEEKHYLVMDEFSSINNLRSSHDQDLEITQNQDSTLSVHDIPSVQDHSPQVFFREDPSNDPLFVILDLNGVLIKHWDKKPSLPNIENYEGKWLQLRPRCLEFFKKLVSIAKVGIWSTMVFRNVLKTYSYIERKLWWQVVVVYALVSRKLLPK</sequence>
<protein>
    <submittedName>
        <fullName evidence="1">Uncharacterized protein</fullName>
    </submittedName>
</protein>